<dbReference type="Gene3D" id="3.20.20.10">
    <property type="entry name" value="Alanine racemase"/>
    <property type="match status" value="1"/>
</dbReference>
<dbReference type="CDD" id="cd06824">
    <property type="entry name" value="PLPDE_III_Yggs_like"/>
    <property type="match status" value="1"/>
</dbReference>
<evidence type="ECO:0000313" key="7">
    <source>
        <dbReference type="Proteomes" id="UP000295537"/>
    </source>
</evidence>
<sequence>MSIAQNIEQITQTIQQLSQINQRLPNAVKLLAVSKTKPIPAIIEAIKAGQLAFGENYVQEGVEKIQYFIENYTSTDLPLEWHFIGPLQSNKTRLVAEYFDWVQTLDRIKIAQRLNAQRFEHLPPINVLIQINISDETSKSGISPDEMMLFAREIAQLPRLKLRGLMAIPKPEIDKQKQKIILLQMQQLFKQLQAEFPEIDTLSMGMSDDMQSAIECGSTMVRIGTAIFGSRMSPKTEAPKTGAK</sequence>
<evidence type="ECO:0000313" key="6">
    <source>
        <dbReference type="EMBL" id="TCP18536.1"/>
    </source>
</evidence>
<comment type="similarity">
    <text evidence="2 4">Belongs to the pyridoxal phosphate-binding protein YggS/PROSC family.</text>
</comment>
<dbReference type="PANTHER" id="PTHR10146">
    <property type="entry name" value="PROLINE SYNTHETASE CO-TRANSCRIBED BACTERIAL HOMOLOG PROTEIN"/>
    <property type="match status" value="1"/>
</dbReference>
<evidence type="ECO:0000256" key="2">
    <source>
        <dbReference type="HAMAP-Rule" id="MF_02087"/>
    </source>
</evidence>
<gene>
    <name evidence="6" type="ORF">EV693_102216</name>
</gene>
<dbReference type="EMBL" id="SLXJ01000002">
    <property type="protein sequence ID" value="TCP18536.1"/>
    <property type="molecule type" value="Genomic_DNA"/>
</dbReference>
<feature type="modified residue" description="N6-(pyridoxal phosphate)lysine" evidence="2 3">
    <location>
        <position position="35"/>
    </location>
</feature>
<organism evidence="6 7">
    <name type="scientific">Nicoletella semolina</name>
    <dbReference type="NCBI Taxonomy" id="271160"/>
    <lineage>
        <taxon>Bacteria</taxon>
        <taxon>Pseudomonadati</taxon>
        <taxon>Pseudomonadota</taxon>
        <taxon>Gammaproteobacteria</taxon>
        <taxon>Pasteurellales</taxon>
        <taxon>Pasteurellaceae</taxon>
        <taxon>Nicoletella</taxon>
    </lineage>
</organism>
<dbReference type="HAMAP" id="MF_02087">
    <property type="entry name" value="PLP_homeostasis"/>
    <property type="match status" value="1"/>
</dbReference>
<protein>
    <recommendedName>
        <fullName evidence="2">Pyridoxal phosphate homeostasis protein</fullName>
        <shortName evidence="2">PLP homeostasis protein</shortName>
    </recommendedName>
</protein>
<evidence type="ECO:0000256" key="1">
    <source>
        <dbReference type="ARBA" id="ARBA00022898"/>
    </source>
</evidence>
<dbReference type="InterPro" id="IPR029066">
    <property type="entry name" value="PLP-binding_barrel"/>
</dbReference>
<dbReference type="SUPFAM" id="SSF51419">
    <property type="entry name" value="PLP-binding barrel"/>
    <property type="match status" value="1"/>
</dbReference>
<dbReference type="PANTHER" id="PTHR10146:SF14">
    <property type="entry name" value="PYRIDOXAL PHOSPHATE HOMEOSTASIS PROTEIN"/>
    <property type="match status" value="1"/>
</dbReference>
<keyword evidence="1 2" id="KW-0663">Pyridoxal phosphate</keyword>
<dbReference type="OrthoDB" id="9804072at2"/>
<dbReference type="GO" id="GO:0030170">
    <property type="term" value="F:pyridoxal phosphate binding"/>
    <property type="evidence" value="ECO:0007669"/>
    <property type="project" value="UniProtKB-UniRule"/>
</dbReference>
<dbReference type="PIRSF" id="PIRSF004848">
    <property type="entry name" value="YBL036c_PLPDEIII"/>
    <property type="match status" value="1"/>
</dbReference>
<keyword evidence="7" id="KW-1185">Reference proteome</keyword>
<accession>A0A4V2SK80</accession>
<evidence type="ECO:0000256" key="4">
    <source>
        <dbReference type="RuleBase" id="RU004514"/>
    </source>
</evidence>
<dbReference type="InterPro" id="IPR011078">
    <property type="entry name" value="PyrdxlP_homeostasis"/>
</dbReference>
<comment type="function">
    <text evidence="2">Pyridoxal 5'-phosphate (PLP)-binding protein, which is involved in PLP homeostasis.</text>
</comment>
<evidence type="ECO:0000259" key="5">
    <source>
        <dbReference type="Pfam" id="PF01168"/>
    </source>
</evidence>
<dbReference type="InterPro" id="IPR001608">
    <property type="entry name" value="Ala_racemase_N"/>
</dbReference>
<comment type="cofactor">
    <cofactor evidence="3">
        <name>pyridoxal 5'-phosphate</name>
        <dbReference type="ChEBI" id="CHEBI:597326"/>
    </cofactor>
</comment>
<dbReference type="NCBIfam" id="TIGR00044">
    <property type="entry name" value="YggS family pyridoxal phosphate-dependent enzyme"/>
    <property type="match status" value="1"/>
</dbReference>
<evidence type="ECO:0000256" key="3">
    <source>
        <dbReference type="PIRSR" id="PIRSR004848-1"/>
    </source>
</evidence>
<dbReference type="PROSITE" id="PS01211">
    <property type="entry name" value="UPF0001"/>
    <property type="match status" value="1"/>
</dbReference>
<name>A0A4V2SK80_9PAST</name>
<dbReference type="FunFam" id="3.20.20.10:FF:000004">
    <property type="entry name" value="Pyridoxal phosphate homeostasis protein"/>
    <property type="match status" value="1"/>
</dbReference>
<dbReference type="Proteomes" id="UP000295537">
    <property type="component" value="Unassembled WGS sequence"/>
</dbReference>
<proteinExistence type="inferred from homology"/>
<comment type="caution">
    <text evidence="6">The sequence shown here is derived from an EMBL/GenBank/DDBJ whole genome shotgun (WGS) entry which is preliminary data.</text>
</comment>
<dbReference type="AlphaFoldDB" id="A0A4V2SK80"/>
<dbReference type="Pfam" id="PF01168">
    <property type="entry name" value="Ala_racemase_N"/>
    <property type="match status" value="1"/>
</dbReference>
<dbReference type="RefSeq" id="WP_132500779.1">
    <property type="nucleotide sequence ID" value="NZ_LVXA01000001.1"/>
</dbReference>
<feature type="domain" description="Alanine racemase N-terminal" evidence="5">
    <location>
        <begin position="16"/>
        <end position="230"/>
    </location>
</feature>
<reference evidence="6 7" key="1">
    <citation type="submission" date="2019-03" db="EMBL/GenBank/DDBJ databases">
        <title>Genomic Encyclopedia of Type Strains, Phase IV (KMG-IV): sequencing the most valuable type-strain genomes for metagenomic binning, comparative biology and taxonomic classification.</title>
        <authorList>
            <person name="Goeker M."/>
        </authorList>
    </citation>
    <scope>NUCLEOTIDE SEQUENCE [LARGE SCALE GENOMIC DNA]</scope>
    <source>
        <strain evidence="6 7">DSM 16380</strain>
    </source>
</reference>